<reference evidence="4 5" key="1">
    <citation type="submission" date="2024-03" db="EMBL/GenBank/DDBJ databases">
        <title>The Genome Sequence of Enterococcus sp. DIV1094.</title>
        <authorList>
            <consortium name="The Broad Institute Genomics Platform"/>
            <consortium name="The Broad Institute Microbial Omics Core"/>
            <consortium name="The Broad Institute Genomic Center for Infectious Diseases"/>
            <person name="Earl A."/>
            <person name="Manson A."/>
            <person name="Gilmore M."/>
            <person name="Schwartman J."/>
            <person name="Shea T."/>
            <person name="Abouelleil A."/>
            <person name="Cao P."/>
            <person name="Chapman S."/>
            <person name="Cusick C."/>
            <person name="Young S."/>
            <person name="Neafsey D."/>
            <person name="Nusbaum C."/>
            <person name="Birren B."/>
        </authorList>
    </citation>
    <scope>NUCLEOTIDE SEQUENCE [LARGE SCALE GENOMIC DNA]</scope>
    <source>
        <strain evidence="4 5">DIV1094</strain>
    </source>
</reference>
<dbReference type="EMBL" id="CP147250">
    <property type="protein sequence ID" value="WYJ80222.1"/>
    <property type="molecule type" value="Genomic_DNA"/>
</dbReference>
<feature type="region of interest" description="Disordered" evidence="1">
    <location>
        <begin position="45"/>
        <end position="65"/>
    </location>
</feature>
<evidence type="ECO:0000256" key="1">
    <source>
        <dbReference type="SAM" id="MobiDB-lite"/>
    </source>
</evidence>
<proteinExistence type="predicted"/>
<keyword evidence="3" id="KW-0732">Signal</keyword>
<keyword evidence="2" id="KW-1133">Transmembrane helix</keyword>
<evidence type="ECO:0000256" key="3">
    <source>
        <dbReference type="SAM" id="SignalP"/>
    </source>
</evidence>
<keyword evidence="2" id="KW-0472">Membrane</keyword>
<keyword evidence="2" id="KW-0812">Transmembrane</keyword>
<protein>
    <recommendedName>
        <fullName evidence="6">Gram-positive cocci surface proteins LPxTG domain-containing protein</fullName>
    </recommendedName>
</protein>
<feature type="chain" id="PRO_5047353655" description="Gram-positive cocci surface proteins LPxTG domain-containing protein" evidence="3">
    <location>
        <begin position="26"/>
        <end position="125"/>
    </location>
</feature>
<accession>A0ABZ2SWU8</accession>
<evidence type="ECO:0000313" key="5">
    <source>
        <dbReference type="Proteomes" id="UP000664360"/>
    </source>
</evidence>
<dbReference type="RefSeq" id="WP_206855513.1">
    <property type="nucleotide sequence ID" value="NZ_CP147250.1"/>
</dbReference>
<sequence>MRKVKQFLLIVGVIFLTSSSYFVHASENRSFFKRVEGQVGSVQTLPESGSETSVGPEADNGINGNNSNVLVVDTSRLPNRTQNNPSLLANLPKTGSEGNLWVQLTGILLVLLSIKFLFLKKETQR</sequence>
<keyword evidence="5" id="KW-1185">Reference proteome</keyword>
<evidence type="ECO:0000256" key="2">
    <source>
        <dbReference type="SAM" id="Phobius"/>
    </source>
</evidence>
<dbReference type="Proteomes" id="UP000664360">
    <property type="component" value="Chromosome"/>
</dbReference>
<dbReference type="NCBIfam" id="TIGR01167">
    <property type="entry name" value="LPXTG_anchor"/>
    <property type="match status" value="1"/>
</dbReference>
<evidence type="ECO:0008006" key="6">
    <source>
        <dbReference type="Google" id="ProtNLM"/>
    </source>
</evidence>
<feature type="signal peptide" evidence="3">
    <location>
        <begin position="1"/>
        <end position="25"/>
    </location>
</feature>
<name>A0ABZ2SWU8_9ENTE</name>
<gene>
    <name evidence="4" type="ORF">DOK79_001779</name>
</gene>
<organism evidence="4 5">
    <name type="scientific">Candidatus Enterococcus mangumiae</name>
    <dbReference type="NCBI Taxonomy" id="2230878"/>
    <lineage>
        <taxon>Bacteria</taxon>
        <taxon>Bacillati</taxon>
        <taxon>Bacillota</taxon>
        <taxon>Bacilli</taxon>
        <taxon>Lactobacillales</taxon>
        <taxon>Enterococcaceae</taxon>
        <taxon>Enterococcus</taxon>
    </lineage>
</organism>
<evidence type="ECO:0000313" key="4">
    <source>
        <dbReference type="EMBL" id="WYJ80222.1"/>
    </source>
</evidence>
<feature type="transmembrane region" description="Helical" evidence="2">
    <location>
        <begin position="100"/>
        <end position="119"/>
    </location>
</feature>